<protein>
    <submittedName>
        <fullName evidence="1">Uncharacterized protein</fullName>
    </submittedName>
</protein>
<evidence type="ECO:0000313" key="1">
    <source>
        <dbReference type="EMBL" id="KAL0928931.1"/>
    </source>
</evidence>
<proteinExistence type="predicted"/>
<sequence length="65" mass="7621">MLHVLDISFNTFSGKLYAGCFNNFKSMIIDKTYAAQDVKFNIAQQMKIQKLWMILKSIYFSTNLF</sequence>
<accession>A0ABD0W7B4</accession>
<name>A0ABD0W7B4_DENTH</name>
<organism evidence="1 2">
    <name type="scientific">Dendrobium thyrsiflorum</name>
    <name type="common">Pinecone-like raceme dendrobium</name>
    <name type="synonym">Orchid</name>
    <dbReference type="NCBI Taxonomy" id="117978"/>
    <lineage>
        <taxon>Eukaryota</taxon>
        <taxon>Viridiplantae</taxon>
        <taxon>Streptophyta</taxon>
        <taxon>Embryophyta</taxon>
        <taxon>Tracheophyta</taxon>
        <taxon>Spermatophyta</taxon>
        <taxon>Magnoliopsida</taxon>
        <taxon>Liliopsida</taxon>
        <taxon>Asparagales</taxon>
        <taxon>Orchidaceae</taxon>
        <taxon>Epidendroideae</taxon>
        <taxon>Malaxideae</taxon>
        <taxon>Dendrobiinae</taxon>
        <taxon>Dendrobium</taxon>
    </lineage>
</organism>
<dbReference type="AlphaFoldDB" id="A0ABD0W7B4"/>
<dbReference type="Proteomes" id="UP001552299">
    <property type="component" value="Unassembled WGS sequence"/>
</dbReference>
<gene>
    <name evidence="1" type="ORF">M5K25_000866</name>
</gene>
<dbReference type="EMBL" id="JANQDX010000001">
    <property type="protein sequence ID" value="KAL0928931.1"/>
    <property type="molecule type" value="Genomic_DNA"/>
</dbReference>
<reference evidence="1 2" key="1">
    <citation type="journal article" date="2024" name="Plant Biotechnol. J.">
        <title>Dendrobium thyrsiflorum genome and its molecular insights into genes involved in important horticultural traits.</title>
        <authorList>
            <person name="Chen B."/>
            <person name="Wang J.Y."/>
            <person name="Zheng P.J."/>
            <person name="Li K.L."/>
            <person name="Liang Y.M."/>
            <person name="Chen X.F."/>
            <person name="Zhang C."/>
            <person name="Zhao X."/>
            <person name="He X."/>
            <person name="Zhang G.Q."/>
            <person name="Liu Z.J."/>
            <person name="Xu Q."/>
        </authorList>
    </citation>
    <scope>NUCLEOTIDE SEQUENCE [LARGE SCALE GENOMIC DNA]</scope>
    <source>
        <strain evidence="1">GZMU011</strain>
    </source>
</reference>
<keyword evidence="2" id="KW-1185">Reference proteome</keyword>
<comment type="caution">
    <text evidence="1">The sequence shown here is derived from an EMBL/GenBank/DDBJ whole genome shotgun (WGS) entry which is preliminary data.</text>
</comment>
<evidence type="ECO:0000313" key="2">
    <source>
        <dbReference type="Proteomes" id="UP001552299"/>
    </source>
</evidence>